<dbReference type="InterPro" id="IPR007679">
    <property type="entry name" value="DUF569"/>
</dbReference>
<dbReference type="CDD" id="cd23340">
    <property type="entry name" value="beta-trefoil_FSCN_ACP-like"/>
    <property type="match status" value="1"/>
</dbReference>
<dbReference type="Gene3D" id="2.80.10.50">
    <property type="match status" value="1"/>
</dbReference>
<dbReference type="PANTHER" id="PTHR31205:SF77">
    <property type="entry name" value="CROSS-LINKING PROTEIN, PUTATIVE (DUF569)-RELATED"/>
    <property type="match status" value="1"/>
</dbReference>
<evidence type="ECO:0000313" key="4">
    <source>
        <dbReference type="EMBL" id="KAK8518712.1"/>
    </source>
</evidence>
<dbReference type="EMBL" id="JBBPBM010000052">
    <property type="protein sequence ID" value="KAK8518712.1"/>
    <property type="molecule type" value="Genomic_DNA"/>
</dbReference>
<organism evidence="4 5">
    <name type="scientific">Hibiscus sabdariffa</name>
    <name type="common">roselle</name>
    <dbReference type="NCBI Taxonomy" id="183260"/>
    <lineage>
        <taxon>Eukaryota</taxon>
        <taxon>Viridiplantae</taxon>
        <taxon>Streptophyta</taxon>
        <taxon>Embryophyta</taxon>
        <taxon>Tracheophyta</taxon>
        <taxon>Spermatophyta</taxon>
        <taxon>Magnoliopsida</taxon>
        <taxon>eudicotyledons</taxon>
        <taxon>Gunneridae</taxon>
        <taxon>Pentapetalae</taxon>
        <taxon>rosids</taxon>
        <taxon>malvids</taxon>
        <taxon>Malvales</taxon>
        <taxon>Malvaceae</taxon>
        <taxon>Malvoideae</taxon>
        <taxon>Hibiscus</taxon>
    </lineage>
</organism>
<gene>
    <name evidence="4" type="ORF">V6N12_011958</name>
</gene>
<comment type="caution">
    <text evidence="4">The sequence shown here is derived from an EMBL/GenBank/DDBJ whole genome shotgun (WGS) entry which is preliminary data.</text>
</comment>
<feature type="domain" description="DUF569" evidence="2">
    <location>
        <begin position="1"/>
        <end position="142"/>
    </location>
</feature>
<dbReference type="SUPFAM" id="SSF50405">
    <property type="entry name" value="Actin-crosslinking proteins"/>
    <property type="match status" value="1"/>
</dbReference>
<sequence>MEIFQNASLVRLRSHHERFLVANDDQQTVGQDRDGSSVNARWTVEFPESSSIHIRLKSCHGKYLTASNMPFLIGMRGKRVLQTLPRRLTSSVEWEPVMEGVHVRFKTRYFQFLRANGKFPPWRGHITHDVTHRSITQYWCLWDVEVLEHRDPEASPRLLPPPEENDTGSNSDDHDFPPEISFRDMKESTFEPDGSPEGSAAAFEGRVIKYEIVEENGDVNQTIGEQSFIFTGSGVKELKKTLEAGTGMEEDFTICLRDPSTGKLCPLRLQLPPDNSDVHVVLVPDSSKAAKDLGSS</sequence>
<evidence type="ECO:0000313" key="5">
    <source>
        <dbReference type="Proteomes" id="UP001472677"/>
    </source>
</evidence>
<dbReference type="InterPro" id="IPR008999">
    <property type="entry name" value="Actin-crosslinking"/>
</dbReference>
<evidence type="ECO:0000259" key="3">
    <source>
        <dbReference type="Pfam" id="PF22932"/>
    </source>
</evidence>
<feature type="region of interest" description="Disordered" evidence="1">
    <location>
        <begin position="152"/>
        <end position="180"/>
    </location>
</feature>
<evidence type="ECO:0000256" key="1">
    <source>
        <dbReference type="SAM" id="MobiDB-lite"/>
    </source>
</evidence>
<evidence type="ECO:0000259" key="2">
    <source>
        <dbReference type="Pfam" id="PF04601"/>
    </source>
</evidence>
<evidence type="ECO:0008006" key="6">
    <source>
        <dbReference type="Google" id="ProtNLM"/>
    </source>
</evidence>
<reference evidence="4 5" key="1">
    <citation type="journal article" date="2024" name="G3 (Bethesda)">
        <title>Genome assembly of Hibiscus sabdariffa L. provides insights into metabolisms of medicinal natural products.</title>
        <authorList>
            <person name="Kim T."/>
        </authorList>
    </citation>
    <scope>NUCLEOTIDE SEQUENCE [LARGE SCALE GENOMIC DNA]</scope>
    <source>
        <strain evidence="4">TK-2024</strain>
        <tissue evidence="4">Old leaves</tissue>
    </source>
</reference>
<dbReference type="Pfam" id="PF04601">
    <property type="entry name" value="DUF569"/>
    <property type="match status" value="1"/>
</dbReference>
<dbReference type="Pfam" id="PF22932">
    <property type="entry name" value="Ubiq_DUF_assoc"/>
    <property type="match status" value="1"/>
</dbReference>
<feature type="domain" description="DUF569" evidence="3">
    <location>
        <begin position="205"/>
        <end position="282"/>
    </location>
</feature>
<dbReference type="Proteomes" id="UP001472677">
    <property type="component" value="Unassembled WGS sequence"/>
</dbReference>
<dbReference type="InterPro" id="IPR054726">
    <property type="entry name" value="Ubiq_DUF569-assoc"/>
</dbReference>
<keyword evidence="5" id="KW-1185">Reference proteome</keyword>
<protein>
    <recommendedName>
        <fullName evidence="6">DUF569 domain-containing protein</fullName>
    </recommendedName>
</protein>
<feature type="compositionally biased region" description="Basic and acidic residues" evidence="1">
    <location>
        <begin position="171"/>
        <end position="180"/>
    </location>
</feature>
<dbReference type="PANTHER" id="PTHR31205">
    <property type="entry name" value="ACTIN CROSS-LINKING PROTEIN (DUF569)"/>
    <property type="match status" value="1"/>
</dbReference>
<accession>A0ABR2CH65</accession>
<proteinExistence type="predicted"/>
<name>A0ABR2CH65_9ROSI</name>